<dbReference type="InterPro" id="IPR011042">
    <property type="entry name" value="6-blade_b-propeller_TolB-like"/>
</dbReference>
<keyword evidence="3" id="KW-0964">Secreted</keyword>
<evidence type="ECO:0000313" key="6">
    <source>
        <dbReference type="Proteomes" id="UP000444721"/>
    </source>
</evidence>
<sequence>MIISFTSQSVLAHPLQQEINSSETESQTPVELLYSFNYINFNFTSEKARQEYLNEQIYKNVMLAGVKVDAQGNLYVSMPRWKSDKIPATLAKISLSSSSNEPPLLEPFPSWEWNDVNNATFGLQSVLGFEIDGQQRMWILDQGKVAGKKAAESSIKLVVWDLVKNQLIAKYHFTEEEASPTNSFLNDLVIDTQQNIAYISDSGIPIDNPQNDPSIHAQPGILVIDIDTMKVKRWFDGLPQVQVDESAWLYVNRKKCLEKSPMKTGVDGIALSCDGNRLYWTPLSSRMLYGIDANLLIMYPANTSLVNNRIINFGNKISASDGFAVSSDSVLYMTAIENSTIYEVDEEGLADVIVGKTKLTDYTLNKFMRNSLSNRSLTELDNEFVWPDTIGIGNDGYMYFVTNNLCDFVQDFISNWTKPNFFIHRRYIGFSSYVNGCENSHLELGAKEWAVIGTLLSAWVVGLVTIIVVVFIMNKRKKKKENRNAYASLPNN</sequence>
<keyword evidence="4" id="KW-0472">Membrane</keyword>
<dbReference type="GO" id="GO:0005576">
    <property type="term" value="C:extracellular region"/>
    <property type="evidence" value="ECO:0007669"/>
    <property type="project" value="UniProtKB-SubCell"/>
</dbReference>
<proteinExistence type="inferred from homology"/>
<dbReference type="VEuPathDB" id="AmoebaDB:FDP41_005866"/>
<dbReference type="Proteomes" id="UP000444721">
    <property type="component" value="Unassembled WGS sequence"/>
</dbReference>
<keyword evidence="6" id="KW-1185">Reference proteome</keyword>
<dbReference type="VEuPathDB" id="AmoebaDB:NfTy_044570"/>
<evidence type="ECO:0000313" key="5">
    <source>
        <dbReference type="EMBL" id="KAF0975113.1"/>
    </source>
</evidence>
<comment type="similarity">
    <text evidence="2">Belongs to the major royal jelly protein family.</text>
</comment>
<dbReference type="InterPro" id="IPR017996">
    <property type="entry name" value="MRJP/yellow-related"/>
</dbReference>
<comment type="caution">
    <text evidence="5">The sequence shown here is derived from an EMBL/GenBank/DDBJ whole genome shotgun (WGS) entry which is preliminary data.</text>
</comment>
<dbReference type="RefSeq" id="XP_044559826.1">
    <property type="nucleotide sequence ID" value="XM_044709437.1"/>
</dbReference>
<feature type="transmembrane region" description="Helical" evidence="4">
    <location>
        <begin position="449"/>
        <end position="473"/>
    </location>
</feature>
<evidence type="ECO:0000256" key="4">
    <source>
        <dbReference type="SAM" id="Phobius"/>
    </source>
</evidence>
<keyword evidence="4" id="KW-1133">Transmembrane helix</keyword>
<accession>A0A6A5BAT6</accession>
<gene>
    <name evidence="5" type="ORF">FDP41_005866</name>
</gene>
<name>A0A6A5BAT6_NAEFO</name>
<dbReference type="OrthoDB" id="7776143at2759"/>
<protein>
    <recommendedName>
        <fullName evidence="7">Bee-milk protein</fullName>
    </recommendedName>
</protein>
<dbReference type="OMA" id="MWILDNG"/>
<dbReference type="PANTHER" id="PTHR10009">
    <property type="entry name" value="PROTEIN YELLOW-RELATED"/>
    <property type="match status" value="1"/>
</dbReference>
<reference evidence="5 6" key="1">
    <citation type="journal article" date="2019" name="Sci. Rep.">
        <title>Nanopore sequencing improves the draft genome of the human pathogenic amoeba Naegleria fowleri.</title>
        <authorList>
            <person name="Liechti N."/>
            <person name="Schurch N."/>
            <person name="Bruggmann R."/>
            <person name="Wittwer M."/>
        </authorList>
    </citation>
    <scope>NUCLEOTIDE SEQUENCE [LARGE SCALE GENOMIC DNA]</scope>
    <source>
        <strain evidence="5 6">ATCC 30894</strain>
    </source>
</reference>
<dbReference type="Gene3D" id="2.120.10.30">
    <property type="entry name" value="TolB, C-terminal domain"/>
    <property type="match status" value="1"/>
</dbReference>
<dbReference type="PANTHER" id="PTHR10009:SF18">
    <property type="entry name" value="PROTEIN YELLOW-LIKE PROTEIN"/>
    <property type="match status" value="1"/>
</dbReference>
<organism evidence="5 6">
    <name type="scientific">Naegleria fowleri</name>
    <name type="common">Brain eating amoeba</name>
    <dbReference type="NCBI Taxonomy" id="5763"/>
    <lineage>
        <taxon>Eukaryota</taxon>
        <taxon>Discoba</taxon>
        <taxon>Heterolobosea</taxon>
        <taxon>Tetramitia</taxon>
        <taxon>Eutetramitia</taxon>
        <taxon>Vahlkampfiidae</taxon>
        <taxon>Naegleria</taxon>
    </lineage>
</organism>
<evidence type="ECO:0000256" key="1">
    <source>
        <dbReference type="ARBA" id="ARBA00004613"/>
    </source>
</evidence>
<dbReference type="VEuPathDB" id="AmoebaDB:NF0073560"/>
<evidence type="ECO:0000256" key="2">
    <source>
        <dbReference type="ARBA" id="ARBA00009127"/>
    </source>
</evidence>
<dbReference type="GeneID" id="68113084"/>
<dbReference type="SUPFAM" id="SSF101898">
    <property type="entry name" value="NHL repeat"/>
    <property type="match status" value="1"/>
</dbReference>
<comment type="subcellular location">
    <subcellularLocation>
        <location evidence="1">Secreted</location>
    </subcellularLocation>
</comment>
<dbReference type="AlphaFoldDB" id="A0A6A5BAT6"/>
<evidence type="ECO:0008006" key="7">
    <source>
        <dbReference type="Google" id="ProtNLM"/>
    </source>
</evidence>
<dbReference type="Pfam" id="PF03022">
    <property type="entry name" value="MRJP"/>
    <property type="match status" value="1"/>
</dbReference>
<keyword evidence="4" id="KW-0812">Transmembrane</keyword>
<evidence type="ECO:0000256" key="3">
    <source>
        <dbReference type="ARBA" id="ARBA00022525"/>
    </source>
</evidence>
<dbReference type="EMBL" id="VFQX01000048">
    <property type="protein sequence ID" value="KAF0975113.1"/>
    <property type="molecule type" value="Genomic_DNA"/>
</dbReference>